<name>A0ABM1QQT0_CAMSA</name>
<dbReference type="Gene3D" id="3.60.10.10">
    <property type="entry name" value="Endonuclease/exonuclease/phosphatase"/>
    <property type="match status" value="1"/>
</dbReference>
<dbReference type="GeneID" id="109127954"/>
<dbReference type="PANTHER" id="PTHR33710:SF79">
    <property type="entry name" value="OS06G0205337 PROTEIN"/>
    <property type="match status" value="1"/>
</dbReference>
<dbReference type="InterPro" id="IPR036691">
    <property type="entry name" value="Endo/exonu/phosph_ase_sf"/>
</dbReference>
<proteinExistence type="predicted"/>
<dbReference type="SUPFAM" id="SSF56219">
    <property type="entry name" value="DNase I-like"/>
    <property type="match status" value="1"/>
</dbReference>
<dbReference type="Proteomes" id="UP000694864">
    <property type="component" value="Chromosome 12"/>
</dbReference>
<gene>
    <name evidence="2" type="primary">LOC109127954</name>
</gene>
<evidence type="ECO:0000313" key="2">
    <source>
        <dbReference type="RefSeq" id="XP_019089118.1"/>
    </source>
</evidence>
<evidence type="ECO:0000313" key="1">
    <source>
        <dbReference type="Proteomes" id="UP000694864"/>
    </source>
</evidence>
<accession>A0ABM1QQT0</accession>
<protein>
    <submittedName>
        <fullName evidence="2">Uncharacterized protein LOC109127954</fullName>
    </submittedName>
</protein>
<reference evidence="2" key="2">
    <citation type="submission" date="2025-08" db="UniProtKB">
        <authorList>
            <consortium name="RefSeq"/>
        </authorList>
    </citation>
    <scope>IDENTIFICATION</scope>
    <source>
        <tissue evidence="2">Leaf</tissue>
    </source>
</reference>
<organism evidence="1 2">
    <name type="scientific">Camelina sativa</name>
    <name type="common">False flax</name>
    <name type="synonym">Myagrum sativum</name>
    <dbReference type="NCBI Taxonomy" id="90675"/>
    <lineage>
        <taxon>Eukaryota</taxon>
        <taxon>Viridiplantae</taxon>
        <taxon>Streptophyta</taxon>
        <taxon>Embryophyta</taxon>
        <taxon>Tracheophyta</taxon>
        <taxon>Spermatophyta</taxon>
        <taxon>Magnoliopsida</taxon>
        <taxon>eudicotyledons</taxon>
        <taxon>Gunneridae</taxon>
        <taxon>Pentapetalae</taxon>
        <taxon>rosids</taxon>
        <taxon>malvids</taxon>
        <taxon>Brassicales</taxon>
        <taxon>Brassicaceae</taxon>
        <taxon>Camelineae</taxon>
        <taxon>Camelina</taxon>
    </lineage>
</organism>
<sequence>MNRTGPWMMCGDFNEILRPDEKKGGRQRSTASCRNFNDMISCCNMKDLRFKGNQFSWVGRRQQETIESCLDRVFINSDWQAMYPASETEFLPLAGSDHTPVIIGIAEVYCPKRGQFHYDKRFSTSDEFIASVKKGWSLGNRDNQGGIQNKIHHCRREIAAWKRRTKTNSAERINSLKYRLDAAERCPHTPLSTIHRLRNDLNQAYRLEEQYWKLKSRNTWLQLGDRNTKYFHASTKTRKARNRIKSIIDDQGMEHFRDDAIGKVAEDYYGRLYTTSQHTDLGDIIAGIDCKGNLMKESIRLSFV</sequence>
<reference evidence="1" key="1">
    <citation type="journal article" date="2014" name="Nat. Commun.">
        <title>The emerging biofuel crop Camelina sativa retains a highly undifferentiated hexaploid genome structure.</title>
        <authorList>
            <person name="Kagale S."/>
            <person name="Koh C."/>
            <person name="Nixon J."/>
            <person name="Bollina V."/>
            <person name="Clarke W.E."/>
            <person name="Tuteja R."/>
            <person name="Spillane C."/>
            <person name="Robinson S.J."/>
            <person name="Links M.G."/>
            <person name="Clarke C."/>
            <person name="Higgins E.E."/>
            <person name="Huebert T."/>
            <person name="Sharpe A.G."/>
            <person name="Parkin I.A."/>
        </authorList>
    </citation>
    <scope>NUCLEOTIDE SEQUENCE [LARGE SCALE GENOMIC DNA]</scope>
    <source>
        <strain evidence="1">cv. DH55</strain>
    </source>
</reference>
<dbReference type="PANTHER" id="PTHR33710">
    <property type="entry name" value="BNAC02G09200D PROTEIN"/>
    <property type="match status" value="1"/>
</dbReference>
<dbReference type="RefSeq" id="XP_019089118.1">
    <property type="nucleotide sequence ID" value="XM_019233573.1"/>
</dbReference>
<keyword evidence="1" id="KW-1185">Reference proteome</keyword>